<keyword evidence="4" id="KW-1185">Reference proteome</keyword>
<dbReference type="EMBL" id="CP055153">
    <property type="protein sequence ID" value="QMU30941.1"/>
    <property type="molecule type" value="Genomic_DNA"/>
</dbReference>
<evidence type="ECO:0000256" key="1">
    <source>
        <dbReference type="SAM" id="SignalP"/>
    </source>
</evidence>
<dbReference type="RefSeq" id="WP_182413383.1">
    <property type="nucleotide sequence ID" value="NZ_CP055153.1"/>
</dbReference>
<feature type="domain" description="DUF4440" evidence="2">
    <location>
        <begin position="30"/>
        <end position="136"/>
    </location>
</feature>
<dbReference type="InterPro" id="IPR032710">
    <property type="entry name" value="NTF2-like_dom_sf"/>
</dbReference>
<feature type="signal peptide" evidence="1">
    <location>
        <begin position="1"/>
        <end position="20"/>
    </location>
</feature>
<feature type="chain" id="PRO_5029648432" evidence="1">
    <location>
        <begin position="21"/>
        <end position="146"/>
    </location>
</feature>
<dbReference type="InterPro" id="IPR027843">
    <property type="entry name" value="DUF4440"/>
</dbReference>
<name>A0A7L7LDQ9_9BACT</name>
<dbReference type="KEGG" id="add:HUW48_24245"/>
<dbReference type="Proteomes" id="UP000514509">
    <property type="component" value="Chromosome"/>
</dbReference>
<organism evidence="3 4">
    <name type="scientific">Adhaeribacter radiodurans</name>
    <dbReference type="NCBI Taxonomy" id="2745197"/>
    <lineage>
        <taxon>Bacteria</taxon>
        <taxon>Pseudomonadati</taxon>
        <taxon>Bacteroidota</taxon>
        <taxon>Cytophagia</taxon>
        <taxon>Cytophagales</taxon>
        <taxon>Hymenobacteraceae</taxon>
        <taxon>Adhaeribacter</taxon>
    </lineage>
</organism>
<protein>
    <submittedName>
        <fullName evidence="3">Nuclear transport factor 2 family protein</fullName>
    </submittedName>
</protein>
<accession>A0A7L7LDQ9</accession>
<evidence type="ECO:0000313" key="4">
    <source>
        <dbReference type="Proteomes" id="UP000514509"/>
    </source>
</evidence>
<dbReference type="SUPFAM" id="SSF54427">
    <property type="entry name" value="NTF2-like"/>
    <property type="match status" value="1"/>
</dbReference>
<sequence>MKNKLLFFLLFLLPLRNALAQKVGPDTTAILQVLNQQVQAWNQGDIDSFMRTYWNSPDLVFVSGTTVTKGWRPTLERYKKTYGSRAKMGTLQFTKLQVSAIAKDSATVLGNWALTRAGDHPHGKFTLKFRKFNNQWFIVRDQTIQE</sequence>
<reference evidence="3 4" key="1">
    <citation type="submission" date="2020-08" db="EMBL/GenBank/DDBJ databases">
        <title>Adhaeribacter dokdonensis sp. nov., isolated from the rhizosphere of Elymus tsukushiensis, a plant native to the Dokdo Islands, Republic of Korea.</title>
        <authorList>
            <person name="Ghim S.Y."/>
        </authorList>
    </citation>
    <scope>NUCLEOTIDE SEQUENCE [LARGE SCALE GENOMIC DNA]</scope>
    <source>
        <strain evidence="3 4">KUDC8001</strain>
    </source>
</reference>
<evidence type="ECO:0000259" key="2">
    <source>
        <dbReference type="Pfam" id="PF14534"/>
    </source>
</evidence>
<gene>
    <name evidence="3" type="ORF">HUW48_24245</name>
</gene>
<proteinExistence type="predicted"/>
<keyword evidence="1" id="KW-0732">Signal</keyword>
<evidence type="ECO:0000313" key="3">
    <source>
        <dbReference type="EMBL" id="QMU30941.1"/>
    </source>
</evidence>
<dbReference type="AlphaFoldDB" id="A0A7L7LDQ9"/>
<dbReference type="Pfam" id="PF14534">
    <property type="entry name" value="DUF4440"/>
    <property type="match status" value="1"/>
</dbReference>
<dbReference type="Gene3D" id="3.10.450.50">
    <property type="match status" value="1"/>
</dbReference>